<evidence type="ECO:0000313" key="1">
    <source>
        <dbReference type="EMBL" id="KAK8849997.1"/>
    </source>
</evidence>
<protein>
    <recommendedName>
        <fullName evidence="3">DUF3447 domain-containing protein</fullName>
    </recommendedName>
</protein>
<evidence type="ECO:0008006" key="3">
    <source>
        <dbReference type="Google" id="ProtNLM"/>
    </source>
</evidence>
<gene>
    <name evidence="1" type="ORF">M9Y10_018591</name>
</gene>
<sequence>MDVKVEVQKFLNEMKEFHEILLNHLDSEENNIECPQNLILLIDDSKICNDKLKFKSFLYLIVKIADNHHRSPNFIEKIIRIIKFFIENIKKNFTNDEIFFIFRSNKLILLFLIQEQIINFNSNIISIMRGNKYESEHYLQYFYPEVKPFLREEEIEALSMEIPNDFDERRKNGQNDKYLCELICKDNIEEFVSHVNRKNTFLNKTISPSIYETNSFLQNKKPLLIEYAAFFGSIQIIKYLVLNQVPLVPSMWLYAIHGANADLIHYLEENKIKPKDESYEECLIEAFKCNQNDIANYIRDNLMTNNVNDFKKFSVQNLRFYNFQFVYEDLCNNEKDFFDLCAADSFYLVSLFLNSKKVEINKVKILNLNVHKIPIKFFFEYNFKSFFLIKIQKLQKIIYTISNKFC</sequence>
<proteinExistence type="predicted"/>
<organism evidence="1 2">
    <name type="scientific">Tritrichomonas musculus</name>
    <dbReference type="NCBI Taxonomy" id="1915356"/>
    <lineage>
        <taxon>Eukaryota</taxon>
        <taxon>Metamonada</taxon>
        <taxon>Parabasalia</taxon>
        <taxon>Tritrichomonadida</taxon>
        <taxon>Tritrichomonadidae</taxon>
        <taxon>Tritrichomonas</taxon>
    </lineage>
</organism>
<comment type="caution">
    <text evidence="1">The sequence shown here is derived from an EMBL/GenBank/DDBJ whole genome shotgun (WGS) entry which is preliminary data.</text>
</comment>
<dbReference type="PANTHER" id="PTHR24159:SF5">
    <property type="entry name" value="ANK_REP_REGION DOMAIN-CONTAINING PROTEIN"/>
    <property type="match status" value="1"/>
</dbReference>
<dbReference type="EMBL" id="JAPFFF010000025">
    <property type="protein sequence ID" value="KAK8849997.1"/>
    <property type="molecule type" value="Genomic_DNA"/>
</dbReference>
<keyword evidence="2" id="KW-1185">Reference proteome</keyword>
<dbReference type="InterPro" id="IPR036770">
    <property type="entry name" value="Ankyrin_rpt-contain_sf"/>
</dbReference>
<dbReference type="Proteomes" id="UP001470230">
    <property type="component" value="Unassembled WGS sequence"/>
</dbReference>
<name>A0ABR2HNN6_9EUKA</name>
<reference evidence="1 2" key="1">
    <citation type="submission" date="2024-04" db="EMBL/GenBank/DDBJ databases">
        <title>Tritrichomonas musculus Genome.</title>
        <authorList>
            <person name="Alves-Ferreira E."/>
            <person name="Grigg M."/>
            <person name="Lorenzi H."/>
            <person name="Galac M."/>
        </authorList>
    </citation>
    <scope>NUCLEOTIDE SEQUENCE [LARGE SCALE GENOMIC DNA]</scope>
    <source>
        <strain evidence="1 2">EAF2021</strain>
    </source>
</reference>
<accession>A0ABR2HNN6</accession>
<dbReference type="PANTHER" id="PTHR24159">
    <property type="match status" value="1"/>
</dbReference>
<evidence type="ECO:0000313" key="2">
    <source>
        <dbReference type="Proteomes" id="UP001470230"/>
    </source>
</evidence>
<dbReference type="SUPFAM" id="SSF48403">
    <property type="entry name" value="Ankyrin repeat"/>
    <property type="match status" value="1"/>
</dbReference>